<dbReference type="InterPro" id="IPR027417">
    <property type="entry name" value="P-loop_NTPase"/>
</dbReference>
<gene>
    <name evidence="3" type="ORF">METZ01_LOCUS34470</name>
</gene>
<evidence type="ECO:0000256" key="2">
    <source>
        <dbReference type="ARBA" id="ARBA00022840"/>
    </source>
</evidence>
<proteinExistence type="predicted"/>
<reference evidence="3" key="1">
    <citation type="submission" date="2018-05" db="EMBL/GenBank/DDBJ databases">
        <authorList>
            <person name="Lanie J.A."/>
            <person name="Ng W.-L."/>
            <person name="Kazmierczak K.M."/>
            <person name="Andrzejewski T.M."/>
            <person name="Davidsen T.M."/>
            <person name="Wayne K.J."/>
            <person name="Tettelin H."/>
            <person name="Glass J.I."/>
            <person name="Rusch D."/>
            <person name="Podicherti R."/>
            <person name="Tsui H.-C.T."/>
            <person name="Winkler M.E."/>
        </authorList>
    </citation>
    <scope>NUCLEOTIDE SEQUENCE</scope>
</reference>
<sequence length="46" mass="5046">MLGEIPISQEIMEATDAGEPITSKNPESQVSEIYRSIAEKIVNVLN</sequence>
<organism evidence="3">
    <name type="scientific">marine metagenome</name>
    <dbReference type="NCBI Taxonomy" id="408172"/>
    <lineage>
        <taxon>unclassified sequences</taxon>
        <taxon>metagenomes</taxon>
        <taxon>ecological metagenomes</taxon>
    </lineage>
</organism>
<evidence type="ECO:0000256" key="1">
    <source>
        <dbReference type="ARBA" id="ARBA00022741"/>
    </source>
</evidence>
<dbReference type="GO" id="GO:0005524">
    <property type="term" value="F:ATP binding"/>
    <property type="evidence" value="ECO:0007669"/>
    <property type="project" value="UniProtKB-KW"/>
</dbReference>
<dbReference type="Pfam" id="PF10609">
    <property type="entry name" value="ParA"/>
    <property type="match status" value="1"/>
</dbReference>
<keyword evidence="1" id="KW-0547">Nucleotide-binding</keyword>
<dbReference type="Gene3D" id="3.40.50.300">
    <property type="entry name" value="P-loop containing nucleotide triphosphate hydrolases"/>
    <property type="match status" value="1"/>
</dbReference>
<dbReference type="InterPro" id="IPR033756">
    <property type="entry name" value="YlxH/NBP35"/>
</dbReference>
<protein>
    <submittedName>
        <fullName evidence="3">Uncharacterized protein</fullName>
    </submittedName>
</protein>
<accession>A0A381QQH9</accession>
<evidence type="ECO:0000313" key="3">
    <source>
        <dbReference type="EMBL" id="SUZ81616.1"/>
    </source>
</evidence>
<dbReference type="EMBL" id="UINC01001475">
    <property type="protein sequence ID" value="SUZ81616.1"/>
    <property type="molecule type" value="Genomic_DNA"/>
</dbReference>
<name>A0A381QQH9_9ZZZZ</name>
<keyword evidence="2" id="KW-0067">ATP-binding</keyword>
<dbReference type="SUPFAM" id="SSF52540">
    <property type="entry name" value="P-loop containing nucleoside triphosphate hydrolases"/>
    <property type="match status" value="1"/>
</dbReference>
<dbReference type="AlphaFoldDB" id="A0A381QQH9"/>